<organism evidence="14 15">
    <name type="scientific">Paramicrosporidium saccamoebae</name>
    <dbReference type="NCBI Taxonomy" id="1246581"/>
    <lineage>
        <taxon>Eukaryota</taxon>
        <taxon>Fungi</taxon>
        <taxon>Fungi incertae sedis</taxon>
        <taxon>Cryptomycota</taxon>
        <taxon>Cryptomycota incertae sedis</taxon>
        <taxon>Paramicrosporidium</taxon>
    </lineage>
</organism>
<dbReference type="PROSITE" id="PS51748">
    <property type="entry name" value="HEXOKINASE_2"/>
    <property type="match status" value="1"/>
</dbReference>
<comment type="pathway">
    <text evidence="2">Carbohydrate metabolism; hexose metabolism.</text>
</comment>
<keyword evidence="5 11" id="KW-0547">Nucleotide-binding</keyword>
<dbReference type="InterPro" id="IPR022672">
    <property type="entry name" value="Hexokinase_N"/>
</dbReference>
<comment type="caution">
    <text evidence="14">The sequence shown here is derived from an EMBL/GenBank/DDBJ whole genome shotgun (WGS) entry which is preliminary data.</text>
</comment>
<evidence type="ECO:0000256" key="3">
    <source>
        <dbReference type="ARBA" id="ARBA00009225"/>
    </source>
</evidence>
<dbReference type="AlphaFoldDB" id="A0A2H9TK98"/>
<dbReference type="GO" id="GO:0008865">
    <property type="term" value="F:fructokinase activity"/>
    <property type="evidence" value="ECO:0007669"/>
    <property type="project" value="TreeGrafter"/>
</dbReference>
<dbReference type="OrthoDB" id="419537at2759"/>
<evidence type="ECO:0000256" key="8">
    <source>
        <dbReference type="ARBA" id="ARBA00023152"/>
    </source>
</evidence>
<dbReference type="GO" id="GO:0004340">
    <property type="term" value="F:glucokinase activity"/>
    <property type="evidence" value="ECO:0007669"/>
    <property type="project" value="TreeGrafter"/>
</dbReference>
<comment type="pathway">
    <text evidence="1">Carbohydrate degradation; glycolysis; D-glyceraldehyde 3-phosphate and glycerone phosphate from D-glucose: step 1/4.</text>
</comment>
<dbReference type="PANTHER" id="PTHR19443:SF16">
    <property type="entry name" value="HEXOKINASE TYPE 1-RELATED"/>
    <property type="match status" value="1"/>
</dbReference>
<evidence type="ECO:0000256" key="4">
    <source>
        <dbReference type="ARBA" id="ARBA00022679"/>
    </source>
</evidence>
<comment type="catalytic activity">
    <reaction evidence="10">
        <text>D-fructose + ATP = D-fructose 6-phosphate + ADP + H(+)</text>
        <dbReference type="Rhea" id="RHEA:16125"/>
        <dbReference type="ChEBI" id="CHEBI:15378"/>
        <dbReference type="ChEBI" id="CHEBI:30616"/>
        <dbReference type="ChEBI" id="CHEBI:37721"/>
        <dbReference type="ChEBI" id="CHEBI:61527"/>
        <dbReference type="ChEBI" id="CHEBI:456216"/>
        <dbReference type="EC" id="2.7.1.1"/>
    </reaction>
    <physiologicalReaction direction="left-to-right" evidence="10">
        <dbReference type="Rhea" id="RHEA:16126"/>
    </physiologicalReaction>
</comment>
<dbReference type="Proteomes" id="UP000240830">
    <property type="component" value="Unassembled WGS sequence"/>
</dbReference>
<protein>
    <recommendedName>
        <fullName evidence="11">Phosphotransferase</fullName>
        <ecNumber evidence="11">2.7.1.-</ecNumber>
    </recommendedName>
</protein>
<evidence type="ECO:0000313" key="14">
    <source>
        <dbReference type="EMBL" id="PJF18173.1"/>
    </source>
</evidence>
<dbReference type="GO" id="GO:0005536">
    <property type="term" value="F:D-glucose binding"/>
    <property type="evidence" value="ECO:0007669"/>
    <property type="project" value="InterPro"/>
</dbReference>
<feature type="domain" description="Hexokinase C-terminal" evidence="13">
    <location>
        <begin position="207"/>
        <end position="432"/>
    </location>
</feature>
<dbReference type="Gene3D" id="3.40.367.20">
    <property type="match status" value="1"/>
</dbReference>
<dbReference type="GO" id="GO:0001678">
    <property type="term" value="P:intracellular glucose homeostasis"/>
    <property type="evidence" value="ECO:0007669"/>
    <property type="project" value="InterPro"/>
</dbReference>
<reference evidence="14 15" key="1">
    <citation type="submission" date="2016-10" db="EMBL/GenBank/DDBJ databases">
        <title>The genome of Paramicrosporidium saccamoebae is the missing link in understanding Cryptomycota and Microsporidia evolution.</title>
        <authorList>
            <person name="Quandt C.A."/>
            <person name="Beaudet D."/>
            <person name="Corsaro D."/>
            <person name="Michel R."/>
            <person name="Corradi N."/>
            <person name="James T."/>
        </authorList>
    </citation>
    <scope>NUCLEOTIDE SEQUENCE [LARGE SCALE GENOMIC DNA]</scope>
    <source>
        <strain evidence="14 15">KSL3</strain>
    </source>
</reference>
<gene>
    <name evidence="14" type="ORF">PSACC_02027</name>
</gene>
<dbReference type="GO" id="GO:0005524">
    <property type="term" value="F:ATP binding"/>
    <property type="evidence" value="ECO:0007669"/>
    <property type="project" value="UniProtKB-UniRule"/>
</dbReference>
<feature type="domain" description="Hexokinase N-terminal" evidence="12">
    <location>
        <begin position="6"/>
        <end position="201"/>
    </location>
</feature>
<dbReference type="SUPFAM" id="SSF53067">
    <property type="entry name" value="Actin-like ATPase domain"/>
    <property type="match status" value="2"/>
</dbReference>
<dbReference type="EMBL" id="MTSL01000137">
    <property type="protein sequence ID" value="PJF18173.1"/>
    <property type="molecule type" value="Genomic_DNA"/>
</dbReference>
<dbReference type="GO" id="GO:0005829">
    <property type="term" value="C:cytosol"/>
    <property type="evidence" value="ECO:0007669"/>
    <property type="project" value="TreeGrafter"/>
</dbReference>
<dbReference type="GO" id="GO:0006096">
    <property type="term" value="P:glycolytic process"/>
    <property type="evidence" value="ECO:0007669"/>
    <property type="project" value="UniProtKB-UniPathway"/>
</dbReference>
<name>A0A2H9TK98_9FUNG</name>
<evidence type="ECO:0000259" key="12">
    <source>
        <dbReference type="Pfam" id="PF00349"/>
    </source>
</evidence>
<dbReference type="Pfam" id="PF03727">
    <property type="entry name" value="Hexokinase_2"/>
    <property type="match status" value="1"/>
</dbReference>
<evidence type="ECO:0000313" key="15">
    <source>
        <dbReference type="Proteomes" id="UP000240830"/>
    </source>
</evidence>
<accession>A0A2H9TK98</accession>
<dbReference type="GO" id="GO:0006006">
    <property type="term" value="P:glucose metabolic process"/>
    <property type="evidence" value="ECO:0007669"/>
    <property type="project" value="TreeGrafter"/>
</dbReference>
<keyword evidence="15" id="KW-1185">Reference proteome</keyword>
<dbReference type="InterPro" id="IPR043129">
    <property type="entry name" value="ATPase_NBD"/>
</dbReference>
<dbReference type="Gene3D" id="3.30.420.40">
    <property type="match status" value="1"/>
</dbReference>
<dbReference type="PANTHER" id="PTHR19443">
    <property type="entry name" value="HEXOKINASE"/>
    <property type="match status" value="1"/>
</dbReference>
<keyword evidence="8 11" id="KW-0324">Glycolysis</keyword>
<comment type="similarity">
    <text evidence="3 11">Belongs to the hexokinase family.</text>
</comment>
<evidence type="ECO:0000256" key="5">
    <source>
        <dbReference type="ARBA" id="ARBA00022741"/>
    </source>
</evidence>
<evidence type="ECO:0000256" key="11">
    <source>
        <dbReference type="RuleBase" id="RU362007"/>
    </source>
</evidence>
<dbReference type="EC" id="2.7.1.-" evidence="11"/>
<evidence type="ECO:0000256" key="9">
    <source>
        <dbReference type="ARBA" id="ARBA00044613"/>
    </source>
</evidence>
<dbReference type="STRING" id="1246581.A0A2H9TK98"/>
<dbReference type="InterPro" id="IPR001312">
    <property type="entry name" value="Hexokinase"/>
</dbReference>
<keyword evidence="4 11" id="KW-0808">Transferase</keyword>
<evidence type="ECO:0000256" key="2">
    <source>
        <dbReference type="ARBA" id="ARBA00005028"/>
    </source>
</evidence>
<keyword evidence="7 11" id="KW-0067">ATP-binding</keyword>
<dbReference type="InterPro" id="IPR022673">
    <property type="entry name" value="Hexokinase_C"/>
</dbReference>
<evidence type="ECO:0000256" key="10">
    <source>
        <dbReference type="ARBA" id="ARBA00047905"/>
    </source>
</evidence>
<dbReference type="GO" id="GO:0005739">
    <property type="term" value="C:mitochondrion"/>
    <property type="evidence" value="ECO:0007669"/>
    <property type="project" value="TreeGrafter"/>
</dbReference>
<keyword evidence="6 11" id="KW-0418">Kinase</keyword>
<evidence type="ECO:0000256" key="1">
    <source>
        <dbReference type="ARBA" id="ARBA00004888"/>
    </source>
</evidence>
<proteinExistence type="inferred from homology"/>
<comment type="catalytic activity">
    <reaction evidence="9">
        <text>a D-hexose + ATP = a D-hexose 6-phosphate + ADP + H(+)</text>
        <dbReference type="Rhea" id="RHEA:22740"/>
        <dbReference type="ChEBI" id="CHEBI:4194"/>
        <dbReference type="ChEBI" id="CHEBI:15378"/>
        <dbReference type="ChEBI" id="CHEBI:30616"/>
        <dbReference type="ChEBI" id="CHEBI:229467"/>
        <dbReference type="ChEBI" id="CHEBI:456216"/>
        <dbReference type="EC" id="2.7.1.1"/>
    </reaction>
    <physiologicalReaction direction="left-to-right" evidence="9">
        <dbReference type="Rhea" id="RHEA:22741"/>
    </physiologicalReaction>
</comment>
<evidence type="ECO:0000259" key="13">
    <source>
        <dbReference type="Pfam" id="PF03727"/>
    </source>
</evidence>
<evidence type="ECO:0000256" key="7">
    <source>
        <dbReference type="ARBA" id="ARBA00022840"/>
    </source>
</evidence>
<dbReference type="UniPathway" id="UPA00109">
    <property type="reaction ID" value="UER00180"/>
</dbReference>
<sequence length="436" mass="47275">MGSTTLTMFNVSLETLQTVADNFHTALMAGLCKEGQMIRALPSFVCELPSGREEGDFLVVDLGGTNLRVGCAQLKGNGQFGLDMKRWALVDEMKNKAGCELFDLIADCVKSYLKDSPHQTMGEALKGRPISLGFTFSYPVKQDDIDHGILIQWNKALVCNDVIGLDVVALLQDALNKTDLANVKVSALLNDTVGTLAAHAYVDVDTKISVLLGTGTNAAFIAPLSLVKKLAAHPTIQSHKEMIINTEWGAFGDGNGDLLPLLPLDKKIDSETVNPGAQILEKLLGGMYLGEIARLALELQFGDGQMLGKPFDLETADLSKIEIDDGHGGVALKEKLGWRDFDDTALQQAKDICRSVVKRSAQLCAAMLVGIYRLLGKPRTRTVVAFDGSLYEKYPRYSEYLEETIAALEPGHTMEFQLRKDGSIIGAAVIVAARKS</sequence>
<dbReference type="Pfam" id="PF00349">
    <property type="entry name" value="Hexokinase_1"/>
    <property type="match status" value="1"/>
</dbReference>
<evidence type="ECO:0000256" key="6">
    <source>
        <dbReference type="ARBA" id="ARBA00022777"/>
    </source>
</evidence>
<dbReference type="PRINTS" id="PR00475">
    <property type="entry name" value="HEXOKINASE"/>
</dbReference>